<feature type="domain" description="Thymidylate kinase-like" evidence="5">
    <location>
        <begin position="7"/>
        <end position="167"/>
    </location>
</feature>
<dbReference type="EMBL" id="CP110615">
    <property type="protein sequence ID" value="UZJ25556.1"/>
    <property type="molecule type" value="Genomic_DNA"/>
</dbReference>
<gene>
    <name evidence="6" type="ORF">RHODO2019_03560</name>
</gene>
<evidence type="ECO:0000259" key="5">
    <source>
        <dbReference type="Pfam" id="PF02223"/>
    </source>
</evidence>
<dbReference type="Gene3D" id="3.40.50.300">
    <property type="entry name" value="P-loop containing nucleotide triphosphate hydrolases"/>
    <property type="match status" value="1"/>
</dbReference>
<evidence type="ECO:0000256" key="1">
    <source>
        <dbReference type="ARBA" id="ARBA00009776"/>
    </source>
</evidence>
<dbReference type="InterPro" id="IPR027417">
    <property type="entry name" value="P-loop_NTPase"/>
</dbReference>
<reference evidence="6" key="1">
    <citation type="submission" date="2022-10" db="EMBL/GenBank/DDBJ databases">
        <title>Rhodococcus sp.75.</title>
        <authorList>
            <person name="Sun M."/>
        </authorList>
    </citation>
    <scope>NUCLEOTIDE SEQUENCE</scope>
    <source>
        <strain evidence="6">75</strain>
    </source>
</reference>
<evidence type="ECO:0000313" key="6">
    <source>
        <dbReference type="EMBL" id="UZJ25556.1"/>
    </source>
</evidence>
<dbReference type="InterPro" id="IPR039430">
    <property type="entry name" value="Thymidylate_kin-like_dom"/>
</dbReference>
<dbReference type="Pfam" id="PF02223">
    <property type="entry name" value="Thymidylate_kin"/>
    <property type="match status" value="1"/>
</dbReference>
<protein>
    <recommendedName>
        <fullName evidence="2">Thymidylate kinase</fullName>
    </recommendedName>
</protein>
<dbReference type="PANTHER" id="PTHR10344">
    <property type="entry name" value="THYMIDYLATE KINASE"/>
    <property type="match status" value="1"/>
</dbReference>
<name>A0ABY6P2P9_9NOCA</name>
<evidence type="ECO:0000256" key="3">
    <source>
        <dbReference type="ARBA" id="ARBA00022741"/>
    </source>
</evidence>
<dbReference type="RefSeq" id="WP_265383660.1">
    <property type="nucleotide sequence ID" value="NZ_CP110615.1"/>
</dbReference>
<comment type="similarity">
    <text evidence="1">Belongs to the thymidylate kinase family.</text>
</comment>
<sequence length="211" mass="21817">MGALVVVEGLDGSGKRTLTAALTAALEARGATVASLAFPRYGASVEADLLTEALHGRAGDLGASVHGMAALFALDRGGARAWLGGALGGHDVVLLDRYAASNAAFGAARLHQHADGAFVEWVRELEFGRLGLPVPALQLLLRVPVALAQQRAAGREAEDTARARDAFERDGGLQERTGAVYDELAAAAWVSPWRVLEGTVDVDTVAGALLG</sequence>
<dbReference type="SUPFAM" id="SSF52540">
    <property type="entry name" value="P-loop containing nucleoside triphosphate hydrolases"/>
    <property type="match status" value="1"/>
</dbReference>
<evidence type="ECO:0000256" key="2">
    <source>
        <dbReference type="ARBA" id="ARBA00017144"/>
    </source>
</evidence>
<keyword evidence="7" id="KW-1185">Reference proteome</keyword>
<evidence type="ECO:0000313" key="7">
    <source>
        <dbReference type="Proteomes" id="UP001164965"/>
    </source>
</evidence>
<dbReference type="GO" id="GO:0004798">
    <property type="term" value="F:dTMP kinase activity"/>
    <property type="evidence" value="ECO:0007669"/>
    <property type="project" value="UniProtKB-EC"/>
</dbReference>
<organism evidence="6 7">
    <name type="scientific">Rhodococcus antarcticus</name>
    <dbReference type="NCBI Taxonomy" id="2987751"/>
    <lineage>
        <taxon>Bacteria</taxon>
        <taxon>Bacillati</taxon>
        <taxon>Actinomycetota</taxon>
        <taxon>Actinomycetes</taxon>
        <taxon>Mycobacteriales</taxon>
        <taxon>Nocardiaceae</taxon>
        <taxon>Rhodococcus</taxon>
    </lineage>
</organism>
<keyword evidence="6" id="KW-0808">Transferase</keyword>
<keyword evidence="4" id="KW-0067">ATP-binding</keyword>
<keyword evidence="6" id="KW-0418">Kinase</keyword>
<dbReference type="NCBIfam" id="NF005923">
    <property type="entry name" value="PRK07933.1"/>
    <property type="match status" value="1"/>
</dbReference>
<evidence type="ECO:0000256" key="4">
    <source>
        <dbReference type="ARBA" id="ARBA00022840"/>
    </source>
</evidence>
<dbReference type="PANTHER" id="PTHR10344:SF4">
    <property type="entry name" value="UMP-CMP KINASE 2, MITOCHONDRIAL"/>
    <property type="match status" value="1"/>
</dbReference>
<dbReference type="Proteomes" id="UP001164965">
    <property type="component" value="Chromosome"/>
</dbReference>
<accession>A0ABY6P2P9</accession>
<proteinExistence type="inferred from homology"/>
<keyword evidence="3" id="KW-0547">Nucleotide-binding</keyword>